<gene>
    <name evidence="2" type="ORF">ERS450000_04434</name>
</gene>
<dbReference type="AlphaFoldDB" id="A0A0H5P1E7"/>
<geneLocation type="plasmid" evidence="2">
    <name>2</name>
</geneLocation>
<sequence>MAAQPLEEQTFLPTEGGQHLAPVLSFLTAHEDRGGGQAQPSYALVGVDEHDRIELPENVHQALKGVVTALLAGKAVTVAPHSMTLTSQQAADLLGVSRPTVKRLIDKGELPAERVGTRHRLRLDEVLAYRDSRRSRQYAFLAETATNIDAEAHPDEVREQLREVRRLVAQRRKTKG</sequence>
<evidence type="ECO:0000313" key="3">
    <source>
        <dbReference type="Proteomes" id="UP000057820"/>
    </source>
</evidence>
<feature type="domain" description="Helix-turn-helix" evidence="1">
    <location>
        <begin position="85"/>
        <end position="133"/>
    </location>
</feature>
<dbReference type="NCBIfam" id="TIGR01764">
    <property type="entry name" value="excise"/>
    <property type="match status" value="1"/>
</dbReference>
<dbReference type="GO" id="GO:0003677">
    <property type="term" value="F:DNA binding"/>
    <property type="evidence" value="ECO:0007669"/>
    <property type="project" value="InterPro"/>
</dbReference>
<keyword evidence="2" id="KW-0614">Plasmid</keyword>
<dbReference type="EMBL" id="LN868939">
    <property type="protein sequence ID" value="CRY81477.1"/>
    <property type="molecule type" value="Genomic_DNA"/>
</dbReference>
<protein>
    <submittedName>
        <fullName evidence="2">DNA binding domain, excisionase family</fullName>
    </submittedName>
</protein>
<proteinExistence type="predicted"/>
<dbReference type="InterPro" id="IPR036388">
    <property type="entry name" value="WH-like_DNA-bd_sf"/>
</dbReference>
<name>A0A0H5P1E7_NOCFR</name>
<dbReference type="InterPro" id="IPR041657">
    <property type="entry name" value="HTH_17"/>
</dbReference>
<dbReference type="SUPFAM" id="SSF46955">
    <property type="entry name" value="Putative DNA-binding domain"/>
    <property type="match status" value="1"/>
</dbReference>
<evidence type="ECO:0000259" key="1">
    <source>
        <dbReference type="Pfam" id="PF12728"/>
    </source>
</evidence>
<dbReference type="Gene3D" id="1.10.10.10">
    <property type="entry name" value="Winged helix-like DNA-binding domain superfamily/Winged helix DNA-binding domain"/>
    <property type="match status" value="1"/>
</dbReference>
<dbReference type="RefSeq" id="WP_060594040.1">
    <property type="nucleotide sequence ID" value="NZ_CP031418.1"/>
</dbReference>
<reference evidence="3" key="1">
    <citation type="submission" date="2015-03" db="EMBL/GenBank/DDBJ databases">
        <authorList>
            <consortium name="Pathogen Informatics"/>
        </authorList>
    </citation>
    <scope>NUCLEOTIDE SEQUENCE [LARGE SCALE GENOMIC DNA]</scope>
    <source>
        <strain evidence="3">NCTC11134</strain>
        <plasmid evidence="3">2</plasmid>
    </source>
</reference>
<dbReference type="InterPro" id="IPR010093">
    <property type="entry name" value="SinI_DNA-bd"/>
</dbReference>
<organism evidence="2 3">
    <name type="scientific">Nocardia farcinica</name>
    <dbReference type="NCBI Taxonomy" id="37329"/>
    <lineage>
        <taxon>Bacteria</taxon>
        <taxon>Bacillati</taxon>
        <taxon>Actinomycetota</taxon>
        <taxon>Actinomycetes</taxon>
        <taxon>Mycobacteriales</taxon>
        <taxon>Nocardiaceae</taxon>
        <taxon>Nocardia</taxon>
    </lineage>
</organism>
<dbReference type="InterPro" id="IPR009061">
    <property type="entry name" value="DNA-bd_dom_put_sf"/>
</dbReference>
<dbReference type="Proteomes" id="UP000057820">
    <property type="component" value="Plasmid 2"/>
</dbReference>
<dbReference type="Pfam" id="PF12728">
    <property type="entry name" value="HTH_17"/>
    <property type="match status" value="1"/>
</dbReference>
<evidence type="ECO:0000313" key="2">
    <source>
        <dbReference type="EMBL" id="CRY81477.1"/>
    </source>
</evidence>
<accession>A0A0H5P1E7</accession>
<dbReference type="KEGG" id="nfr:ERS450000_04434"/>